<dbReference type="Gene3D" id="3.40.850.10">
    <property type="entry name" value="Kinesin motor domain"/>
    <property type="match status" value="1"/>
</dbReference>
<dbReference type="InterPro" id="IPR050870">
    <property type="entry name" value="FAST_kinase"/>
</dbReference>
<dbReference type="GO" id="GO:0007018">
    <property type="term" value="P:microtubule-based movement"/>
    <property type="evidence" value="ECO:0007669"/>
    <property type="project" value="InterPro"/>
</dbReference>
<evidence type="ECO:0000256" key="2">
    <source>
        <dbReference type="PROSITE-ProRule" id="PRU00283"/>
    </source>
</evidence>
<feature type="region of interest" description="Disordered" evidence="4">
    <location>
        <begin position="1743"/>
        <end position="1797"/>
    </location>
</feature>
<evidence type="ECO:0000256" key="4">
    <source>
        <dbReference type="SAM" id="MobiDB-lite"/>
    </source>
</evidence>
<dbReference type="PROSITE" id="PS50067">
    <property type="entry name" value="KINESIN_MOTOR_2"/>
    <property type="match status" value="1"/>
</dbReference>
<feature type="compositionally biased region" description="Low complexity" evidence="4">
    <location>
        <begin position="361"/>
        <end position="377"/>
    </location>
</feature>
<feature type="region of interest" description="Disordered" evidence="4">
    <location>
        <begin position="1703"/>
        <end position="1725"/>
    </location>
</feature>
<dbReference type="OrthoDB" id="540783at2759"/>
<proteinExistence type="inferred from homology"/>
<reference evidence="6" key="1">
    <citation type="journal article" date="2020" name="bioRxiv">
        <title>Comparative genomics of Chlamydomonas.</title>
        <authorList>
            <person name="Craig R.J."/>
            <person name="Hasan A.R."/>
            <person name="Ness R.W."/>
            <person name="Keightley P.D."/>
        </authorList>
    </citation>
    <scope>NUCLEOTIDE SEQUENCE</scope>
    <source>
        <strain evidence="6">CCAP 11/70</strain>
    </source>
</reference>
<feature type="coiled-coil region" evidence="3">
    <location>
        <begin position="524"/>
        <end position="608"/>
    </location>
</feature>
<feature type="compositionally biased region" description="Polar residues" evidence="4">
    <location>
        <begin position="465"/>
        <end position="478"/>
    </location>
</feature>
<dbReference type="GO" id="GO:0005524">
    <property type="term" value="F:ATP binding"/>
    <property type="evidence" value="ECO:0007669"/>
    <property type="project" value="InterPro"/>
</dbReference>
<feature type="region of interest" description="Disordered" evidence="4">
    <location>
        <begin position="1001"/>
        <end position="1022"/>
    </location>
</feature>
<feature type="region of interest" description="Disordered" evidence="4">
    <location>
        <begin position="2976"/>
        <end position="3026"/>
    </location>
</feature>
<dbReference type="Pfam" id="PF00078">
    <property type="entry name" value="RVT_1"/>
    <property type="match status" value="1"/>
</dbReference>
<evidence type="ECO:0000256" key="3">
    <source>
        <dbReference type="SAM" id="Coils"/>
    </source>
</evidence>
<feature type="compositionally biased region" description="Polar residues" evidence="4">
    <location>
        <begin position="297"/>
        <end position="311"/>
    </location>
</feature>
<dbReference type="PANTHER" id="PTHR21228:SF40">
    <property type="entry name" value="LD45607P"/>
    <property type="match status" value="1"/>
</dbReference>
<evidence type="ECO:0000259" key="5">
    <source>
        <dbReference type="PROSITE" id="PS50067"/>
    </source>
</evidence>
<feature type="domain" description="Kinesin motor" evidence="5">
    <location>
        <begin position="1"/>
        <end position="210"/>
    </location>
</feature>
<dbReference type="InterPro" id="IPR043502">
    <property type="entry name" value="DNA/RNA_pol_sf"/>
</dbReference>
<keyword evidence="1" id="KW-0505">Motor protein</keyword>
<dbReference type="InterPro" id="IPR027417">
    <property type="entry name" value="P-loop_NTPase"/>
</dbReference>
<feature type="region of interest" description="Disordered" evidence="4">
    <location>
        <begin position="3686"/>
        <end position="3723"/>
    </location>
</feature>
<feature type="region of interest" description="Disordered" evidence="4">
    <location>
        <begin position="3154"/>
        <end position="3181"/>
    </location>
</feature>
<gene>
    <name evidence="6" type="ORF">HYH03_004101</name>
</gene>
<dbReference type="EMBL" id="JAEHOE010000012">
    <property type="protein sequence ID" value="KAG2497831.1"/>
    <property type="molecule type" value="Genomic_DNA"/>
</dbReference>
<evidence type="ECO:0000313" key="6">
    <source>
        <dbReference type="EMBL" id="KAG2497831.1"/>
    </source>
</evidence>
<feature type="coiled-coil region" evidence="3">
    <location>
        <begin position="1252"/>
        <end position="1398"/>
    </location>
</feature>
<dbReference type="InterPro" id="IPR036961">
    <property type="entry name" value="Kinesin_motor_dom_sf"/>
</dbReference>
<feature type="compositionally biased region" description="Low complexity" evidence="4">
    <location>
        <begin position="413"/>
        <end position="448"/>
    </location>
</feature>
<dbReference type="InterPro" id="IPR043128">
    <property type="entry name" value="Rev_trsase/Diguanyl_cyclase"/>
</dbReference>
<dbReference type="GO" id="GO:1901259">
    <property type="term" value="P:chloroplast rRNA processing"/>
    <property type="evidence" value="ECO:0007669"/>
    <property type="project" value="TreeGrafter"/>
</dbReference>
<accession>A0A836C2B2</accession>
<dbReference type="GO" id="GO:0035770">
    <property type="term" value="C:ribonucleoprotein granule"/>
    <property type="evidence" value="ECO:0007669"/>
    <property type="project" value="TreeGrafter"/>
</dbReference>
<dbReference type="SUPFAM" id="SSF56672">
    <property type="entry name" value="DNA/RNA polymerases"/>
    <property type="match status" value="1"/>
</dbReference>
<dbReference type="SUPFAM" id="SSF57997">
    <property type="entry name" value="Tropomyosin"/>
    <property type="match status" value="1"/>
</dbReference>
<feature type="coiled-coil region" evidence="3">
    <location>
        <begin position="735"/>
        <end position="871"/>
    </location>
</feature>
<dbReference type="Proteomes" id="UP000612055">
    <property type="component" value="Unassembled WGS sequence"/>
</dbReference>
<comment type="caution">
    <text evidence="2">Lacks conserved residue(s) required for the propagation of feature annotation.</text>
</comment>
<comment type="similarity">
    <text evidence="2">Belongs to the TRAFAC class myosin-kinesin ATPase superfamily. Kinesin family.</text>
</comment>
<protein>
    <recommendedName>
        <fullName evidence="5">Kinesin motor domain-containing protein</fullName>
    </recommendedName>
</protein>
<feature type="compositionally biased region" description="Low complexity" evidence="4">
    <location>
        <begin position="3686"/>
        <end position="3708"/>
    </location>
</feature>
<dbReference type="GO" id="GO:0000963">
    <property type="term" value="P:mitochondrial RNA processing"/>
    <property type="evidence" value="ECO:0007669"/>
    <property type="project" value="TreeGrafter"/>
</dbReference>
<dbReference type="GO" id="GO:0005759">
    <property type="term" value="C:mitochondrial matrix"/>
    <property type="evidence" value="ECO:0007669"/>
    <property type="project" value="TreeGrafter"/>
</dbReference>
<comment type="caution">
    <text evidence="6">The sequence shown here is derived from an EMBL/GenBank/DDBJ whole genome shotgun (WGS) entry which is preliminary data.</text>
</comment>
<dbReference type="PANTHER" id="PTHR21228">
    <property type="entry name" value="FAST LEU-RICH DOMAIN-CONTAINING"/>
    <property type="match status" value="1"/>
</dbReference>
<dbReference type="InterPro" id="IPR000477">
    <property type="entry name" value="RT_dom"/>
</dbReference>
<dbReference type="InterPro" id="IPR001752">
    <property type="entry name" value="Kinesin_motor_dom"/>
</dbReference>
<dbReference type="Gene3D" id="3.10.10.10">
    <property type="entry name" value="HIV Type 1 Reverse Transcriptase, subunit A, domain 1"/>
    <property type="match status" value="1"/>
</dbReference>
<dbReference type="GO" id="GO:0003777">
    <property type="term" value="F:microtubule motor activity"/>
    <property type="evidence" value="ECO:0007669"/>
    <property type="project" value="InterPro"/>
</dbReference>
<feature type="compositionally biased region" description="Polar residues" evidence="4">
    <location>
        <begin position="378"/>
        <end position="402"/>
    </location>
</feature>
<organism evidence="6 7">
    <name type="scientific">Edaphochlamys debaryana</name>
    <dbReference type="NCBI Taxonomy" id="47281"/>
    <lineage>
        <taxon>Eukaryota</taxon>
        <taxon>Viridiplantae</taxon>
        <taxon>Chlorophyta</taxon>
        <taxon>core chlorophytes</taxon>
        <taxon>Chlorophyceae</taxon>
        <taxon>CS clade</taxon>
        <taxon>Chlamydomonadales</taxon>
        <taxon>Chlamydomonadales incertae sedis</taxon>
        <taxon>Edaphochlamys</taxon>
    </lineage>
</organism>
<dbReference type="Pfam" id="PF00225">
    <property type="entry name" value="Kinesin"/>
    <property type="match status" value="1"/>
</dbReference>
<evidence type="ECO:0000313" key="7">
    <source>
        <dbReference type="Proteomes" id="UP000612055"/>
    </source>
</evidence>
<dbReference type="GO" id="GO:0044528">
    <property type="term" value="P:regulation of mitochondrial mRNA stability"/>
    <property type="evidence" value="ECO:0007669"/>
    <property type="project" value="TreeGrafter"/>
</dbReference>
<dbReference type="GO" id="GO:0003723">
    <property type="term" value="F:RNA binding"/>
    <property type="evidence" value="ECO:0007669"/>
    <property type="project" value="TreeGrafter"/>
</dbReference>
<feature type="compositionally biased region" description="Gly residues" evidence="4">
    <location>
        <begin position="1708"/>
        <end position="1725"/>
    </location>
</feature>
<dbReference type="SUPFAM" id="SSF52540">
    <property type="entry name" value="P-loop containing nucleoside triphosphate hydrolases"/>
    <property type="match status" value="1"/>
</dbReference>
<feature type="coiled-coil region" evidence="3">
    <location>
        <begin position="633"/>
        <end position="692"/>
    </location>
</feature>
<feature type="compositionally biased region" description="Basic residues" evidence="4">
    <location>
        <begin position="2993"/>
        <end position="3020"/>
    </location>
</feature>
<dbReference type="GO" id="GO:0008017">
    <property type="term" value="F:microtubule binding"/>
    <property type="evidence" value="ECO:0007669"/>
    <property type="project" value="InterPro"/>
</dbReference>
<dbReference type="GO" id="GO:0009507">
    <property type="term" value="C:chloroplast"/>
    <property type="evidence" value="ECO:0007669"/>
    <property type="project" value="GOC"/>
</dbReference>
<feature type="region of interest" description="Disordered" evidence="4">
    <location>
        <begin position="260"/>
        <end position="492"/>
    </location>
</feature>
<dbReference type="Gene3D" id="3.30.70.270">
    <property type="match status" value="1"/>
</dbReference>
<keyword evidence="3" id="KW-0175">Coiled coil</keyword>
<keyword evidence="7" id="KW-1185">Reference proteome</keyword>
<evidence type="ECO:0000256" key="1">
    <source>
        <dbReference type="ARBA" id="ARBA00023175"/>
    </source>
</evidence>
<feature type="coiled-coil region" evidence="3">
    <location>
        <begin position="1456"/>
        <end position="1577"/>
    </location>
</feature>
<sequence length="3723" mass="393766">MVDLLAPGAPSVSLKDASATSALARLLHYQVESHEDIYEVLRQGRMTRAAAFVGPSGSPLRGQQGPAKPGSKPIITAAHTLLNIQLTGFAASGEQLATNLSFVELAAPEAKDMMGYPAAVDSGLTRSLSLAYASLTAVITALRSGPGGGGRESPRGHTHVPWRDSPLTRWLKGCLGSSPSILVIATVAPGPEAAADTLATLSYVNRLRSGPKSDGLVVTATWDAGTGSAPGFDAAATQNELQASLQASLQRTAQVQRERQERELVQERQRDREQRERERQQERERERERERFGSPIQVRNSPSSAVASSRQPRNEGRYSPPTQMAPSLDTRYTPAPSTNSGLGRDRSASVPRGALNASAPSNAGATAGGTVASGRSSLNHQPLSTPSATPRSSMQEQASQPQPLQPLRTSDVLASSSRASSASQLQPPPSASQMQQQLQQQRNSNASARGGGGGGPLTELLASLQLGSSTPAPASQQRGGSGPNLGLFGQETPGAAFGSSFLGTAAGGGWGGGGGNGNGMSAALDALGRQVEQLRTELSAEKRETQRLKAEVSTLESAARSAEDLAEAQAAVAMGELRTQVVTLRKQLETSEGAKQVLARRMQHLQEQQGSVLDLQAESSVLEAQVRALQDGLDNARQSHSQLSAQLADARAASETLRQDRDRLQRQNHELSDKLQAQVRALGEETSRLRAQALDAATQVESEQVSRRAAEQALAALRMQMESSRGAEGSALQQAAGLAAQVKELSNALETVRAERNKLQEAKWRSDERAEQLMLELDSATTQRAKMDMEARAAATKSDADLRSAITAAEGLKLELSGARSQLESFKQDLRAAQLAAEDSARRESSARTDVEELESLMRELDRDLEVQANAVWRALRSERADSLFGVPESGSVAPARRWRPVLQALVGIIKRNANEAERQAQALEQARERNVGLESAAARSNELANSLAAHQQLKAAHMAELEESRRSIALMDQALSEANRECQRLHHQLEELTAAHKQHTADASAREANLQNQVGDREERLRHSTAEYEKRLAALSSEWEARLTLRVAEKDARLQEAVMDADAKVQASEAERDARIQAALADGDARLKQAMSEADARYHAAVSEREARLAALGAERDSLQRQVTSLSGMQADDKQEKDVMRLRAHARDQLLNIVWSEVRAAKIACLGGSGFASPPRSPLGSASTPLSPGAFGTSFGDGDSMAGALDWADPTCQERLLKGLTTVRVQVGKLQAELGSLRAGAGLSEELGGQLSTARARLSEVQRSVEELSSRVLSLEGELRDEQSAKANLQAQLASSEATAAAAQTSLTEARHTIASLQEEAAVLAKSRDTWKDTATQQEAQLRELYAEGESRAGELSRLRGEAQNANSEASGASARLRMLESQLQDAASQVDALTARLAATDKALADANTRAASLNGQLVLTDSEARLKAQELMARVQAAEDGEKLAKSTSREAVERLESRLREAGEHSARLTSDLESLRAERNEAQLRADELHRQLLELRARLSDAEHVSKQLRTTVAERDALQEQVNTLKNAHSQASDDVRLLRRQLDSLQSEAQRLQEDRTRLSAALEGQRLEAIMGGMAPRTSGRIGALAGGRAGAQADAMGAGAGAGMTPGSGLAAGEAQRAAPSSFVRGYSGLAFPSAGGPYGAPSVGASPAGLRGVGTYGLGGGAYGGGAGGPFSPTATSAASGSLYDGGLRLGATPGPGLSGPGGGTGAGGYGGGGAGAEDPLSAVRVQIRTGASPANTGLGMSVNRSASTPPSPRGREAVSPGRGRSASAPPPPSSGGGRGPNPIDAVKACRDLGELEALVEAEAGSWSRQRNAFALASAFNKAGQLATVSSDIAARSVFGSLAAAYLPLVEGLQKGADISIPLHACAKAGYWGGGLAAALLQRLTRDGGALLGTASGQELSNLWWSLSEALDSAEGRQVLSSIDLPRLLEASAGYLLGTTITQSQHCSNILIACARLQLSNERLTHHLTASLVELGAEASSQALANSLYALGELAEDVGHRPRPQDLKGLARAVTQRLSQEGGIRDSFIPQHLSNMLLGCARLGYTDPDLRRPLTAAAAGAAPRMDPQGLANSLYSLALLQPSVSAHGGAAEALAEDCKRRRFSGFVSQHLSNSAWALATMGYPDQGWYAVAAEAAGRPGAMQGAIPQAWSNLWYALALVRHRPASGRLLERTAEAAGALRQGANAQACTNLLWALANLRLYDERLVDALAGRLGELLGQDPKQLTEQQLCNSLWALAVMDPDLLCRHSGLVEALLREAERRWASDGRSAIAEVGLVQLWQTQVELAHVGGGELQRILGAGEGRQGSLLGAARAAAETQAARETRESPFELRVASALQRLAERLGPGTLVSVQRGCVVPGLGRAADVVVELAGGRRVAVEVDGPWHYFANRPRDPTALSTGGGTDAAQSRDVFAILSAAYLPLVEGLLDAAACTIPLHACAKAGYWGGGLAAALLQRLIRDGGELLGTANSQSLSNLWWSLSEALKSAEGRHVLSSIDLPRLLEASVGPLLRGTDLSAQACANILLACVRLQWGNNRLIHHLTARLVELGAEASEQALANALYALGELAEDSGNAPRPEDLQGLAWAVEQRLSGSRGRSGEVVRHRFTVQALSNMLLGCAKLGFTDPGFLSPLVATAGKASPRMDPQALANSLYSLALLEPSVSAHGGAAEALAEECKRRRFTGFTPQAIANSAWALAKMGYADQGWYAAAVEAAGQQGAMKEAMPQAWSNLWYALALVRHRPASGRLLERTAEAAGPLCQRGKGQGCANLLWALANLRLYDERLVGALAGRLGELLGQGPGELDAQGLCNSLWALAVMGPDVLSRHSGLVEGLLREAESQWAAEGGRAYTEEGLVQLWYVQLELVHVGGGELQRILGAGEGREGSLLGATRAAAEKAATEETRESAMELQVASALERLAERLGPGTLVSVQRGCVVPGLGRAADVVVELAGGRRVAVEVDGPWHYFANRPRDPTATSQRRSSSKRKRSRRKRRRKRERGRRRRRRRRCSSMQQADVAQALMQAQRQQQAQAQAQAALQQQQAQAQAQAALQQQQADVAQALMQAQLQQQAMQRTMQAANAQQHMSQAALFGGLPLGGHGAGLGGLTQQLTGFGSLPQTGAGAPEGAGNLALFASTLSAQGHNPHGAGLLPQGGAGGTTHSLGPQHGGPVSNIPAVPHSWAQSNNQLLSFALGPVGELDAVLDAMPHMRSALTQLGLKAPAARLSDADARLTSATQWCNTAAKAFRAQASSAQGAERAKAESMAASFADLALWCSETHTNMYRYTAAFHGDFKATLALLKAPQPAQQLVRDSLLIPDEVRPHLSLGLGNIASGKSRQAGPYNGTAAEPVATDEGLGAHAEVEWVDPSVADPPQLERRWFNHSGVKLDTAAWARHGVDTPTTRNEIRWTFHTTPAERRDAPVYPSVRQHLSALGDHFDGLLASGVVEPYDPAAHGSESDFAAVVNPVHVVIQPNKLRPLIDPSASGVNACMNHLPCPLPTLADVLNAMPAGSYMGKRDLTSGFHHCVLHPSARRFVAFRHPVTRQLLRWVSLPFGASQSPAIFCELSDAARRIFQAECDRLGLGVRIWCYVDDYGIIGPSHAAVQRAFDVMDRLGAELGLEWNRAKDQGRSDPLQQMEFLGMLFDSTAAGGPQMRIAPSKRERYAAEVAAVLADAAASAPHPSAPRSSLETVATTATTGGSGMACDRKSRPPN</sequence>
<name>A0A836C2B2_9CHLO</name>
<feature type="coiled-coil region" evidence="3">
    <location>
        <begin position="3026"/>
        <end position="3093"/>
    </location>
</feature>
<feature type="compositionally biased region" description="Basic and acidic residues" evidence="4">
    <location>
        <begin position="260"/>
        <end position="292"/>
    </location>
</feature>
<dbReference type="Gene3D" id="1.10.287.1490">
    <property type="match status" value="1"/>
</dbReference>